<keyword evidence="2" id="KW-1185">Reference proteome</keyword>
<dbReference type="EMBL" id="UYJE01007138">
    <property type="protein sequence ID" value="VDI52123.1"/>
    <property type="molecule type" value="Genomic_DNA"/>
</dbReference>
<evidence type="ECO:0000313" key="2">
    <source>
        <dbReference type="Proteomes" id="UP000596742"/>
    </source>
</evidence>
<protein>
    <submittedName>
        <fullName evidence="1">Uncharacterized protein</fullName>
    </submittedName>
</protein>
<accession>A0A8B6FLN6</accession>
<gene>
    <name evidence="1" type="ORF">MGAL_10B051786</name>
</gene>
<name>A0A8B6FLN6_MYTGA</name>
<organism evidence="1 2">
    <name type="scientific">Mytilus galloprovincialis</name>
    <name type="common">Mediterranean mussel</name>
    <dbReference type="NCBI Taxonomy" id="29158"/>
    <lineage>
        <taxon>Eukaryota</taxon>
        <taxon>Metazoa</taxon>
        <taxon>Spiralia</taxon>
        <taxon>Lophotrochozoa</taxon>
        <taxon>Mollusca</taxon>
        <taxon>Bivalvia</taxon>
        <taxon>Autobranchia</taxon>
        <taxon>Pteriomorphia</taxon>
        <taxon>Mytilida</taxon>
        <taxon>Mytiloidea</taxon>
        <taxon>Mytilidae</taxon>
        <taxon>Mytilinae</taxon>
        <taxon>Mytilus</taxon>
    </lineage>
</organism>
<reference evidence="1" key="1">
    <citation type="submission" date="2018-11" db="EMBL/GenBank/DDBJ databases">
        <authorList>
            <person name="Alioto T."/>
            <person name="Alioto T."/>
        </authorList>
    </citation>
    <scope>NUCLEOTIDE SEQUENCE</scope>
</reference>
<sequence>MFEDYSSDKLIILILNHKQECPGKQVRSATPETSRDHIQETSIKIEVEGLSENYEDKTVQHLKATNGSEDPTISFESVDPTISYESVEKGSIIIWGRISKAFCYARTSVADVVEGFLGSFFISYPIETNDAVDITVKVGVVINEGNDLDDEGDCILCGKCKSEFIKVSQYISHQRTECKLRQLGKKKLK</sequence>
<dbReference type="Proteomes" id="UP000596742">
    <property type="component" value="Unassembled WGS sequence"/>
</dbReference>
<proteinExistence type="predicted"/>
<comment type="caution">
    <text evidence="1">The sequence shown here is derived from an EMBL/GenBank/DDBJ whole genome shotgun (WGS) entry which is preliminary data.</text>
</comment>
<evidence type="ECO:0000313" key="1">
    <source>
        <dbReference type="EMBL" id="VDI52123.1"/>
    </source>
</evidence>
<dbReference type="AlphaFoldDB" id="A0A8B6FLN6"/>